<accession>A0ACB8ZPF0</accession>
<evidence type="ECO:0000313" key="2">
    <source>
        <dbReference type="Proteomes" id="UP001055811"/>
    </source>
</evidence>
<dbReference type="EMBL" id="CM042016">
    <property type="protein sequence ID" value="KAI3699591.1"/>
    <property type="molecule type" value="Genomic_DNA"/>
</dbReference>
<dbReference type="Proteomes" id="UP001055811">
    <property type="component" value="Linkage Group LG08"/>
</dbReference>
<gene>
    <name evidence="1" type="ORF">L2E82_44011</name>
</gene>
<evidence type="ECO:0000313" key="1">
    <source>
        <dbReference type="EMBL" id="KAI3699591.1"/>
    </source>
</evidence>
<proteinExistence type="predicted"/>
<reference evidence="2" key="1">
    <citation type="journal article" date="2022" name="Mol. Ecol. Resour.">
        <title>The genomes of chicory, endive, great burdock and yacon provide insights into Asteraceae palaeo-polyploidization history and plant inulin production.</title>
        <authorList>
            <person name="Fan W."/>
            <person name="Wang S."/>
            <person name="Wang H."/>
            <person name="Wang A."/>
            <person name="Jiang F."/>
            <person name="Liu H."/>
            <person name="Zhao H."/>
            <person name="Xu D."/>
            <person name="Zhang Y."/>
        </authorList>
    </citation>
    <scope>NUCLEOTIDE SEQUENCE [LARGE SCALE GENOMIC DNA]</scope>
    <source>
        <strain evidence="2">cv. Punajuju</strain>
    </source>
</reference>
<organism evidence="1 2">
    <name type="scientific">Cichorium intybus</name>
    <name type="common">Chicory</name>
    <dbReference type="NCBI Taxonomy" id="13427"/>
    <lineage>
        <taxon>Eukaryota</taxon>
        <taxon>Viridiplantae</taxon>
        <taxon>Streptophyta</taxon>
        <taxon>Embryophyta</taxon>
        <taxon>Tracheophyta</taxon>
        <taxon>Spermatophyta</taxon>
        <taxon>Magnoliopsida</taxon>
        <taxon>eudicotyledons</taxon>
        <taxon>Gunneridae</taxon>
        <taxon>Pentapetalae</taxon>
        <taxon>asterids</taxon>
        <taxon>campanulids</taxon>
        <taxon>Asterales</taxon>
        <taxon>Asteraceae</taxon>
        <taxon>Cichorioideae</taxon>
        <taxon>Cichorieae</taxon>
        <taxon>Cichoriinae</taxon>
        <taxon>Cichorium</taxon>
    </lineage>
</organism>
<comment type="caution">
    <text evidence="1">The sequence shown here is derived from an EMBL/GenBank/DDBJ whole genome shotgun (WGS) entry which is preliminary data.</text>
</comment>
<keyword evidence="2" id="KW-1185">Reference proteome</keyword>
<reference evidence="1 2" key="2">
    <citation type="journal article" date="2022" name="Mol. Ecol. Resour.">
        <title>The genomes of chicory, endive, great burdock and yacon provide insights into Asteraceae paleo-polyploidization history and plant inulin production.</title>
        <authorList>
            <person name="Fan W."/>
            <person name="Wang S."/>
            <person name="Wang H."/>
            <person name="Wang A."/>
            <person name="Jiang F."/>
            <person name="Liu H."/>
            <person name="Zhao H."/>
            <person name="Xu D."/>
            <person name="Zhang Y."/>
        </authorList>
    </citation>
    <scope>NUCLEOTIDE SEQUENCE [LARGE SCALE GENOMIC DNA]</scope>
    <source>
        <strain evidence="2">cv. Punajuju</strain>
        <tissue evidence="1">Leaves</tissue>
    </source>
</reference>
<name>A0ACB8ZPF0_CICIN</name>
<protein>
    <submittedName>
        <fullName evidence="1">Uncharacterized protein</fullName>
    </submittedName>
</protein>
<sequence>MVHFQIYPWLLFLLIIAYHAIPLAEGRQLKSLKKQQVDSKGKKVSEKTARFPPQVPNQPQKDEISDLKAVTAFRPTTPGSSPGAGHSFTENRPGFVSKAVSNVSGVFHSTSESDTGFRPTKPGSSPGAGHSIHDKFGVPKV</sequence>